<dbReference type="EnsemblMetazoa" id="Aqu2.1.15904_001">
    <property type="protein sequence ID" value="Aqu2.1.15904_001"/>
    <property type="gene ID" value="Aqu2.1.15904"/>
</dbReference>
<dbReference type="AlphaFoldDB" id="A0A1X7TM91"/>
<dbReference type="InParanoid" id="A0A1X7TM91"/>
<sequence length="82" mass="9671">HETFITSMQHFLSDQRKLKKQSLKARRGFLCPQAVAMDKFIMSNEVQKTINGICKKKRNDNDDEIKIARAYLKRRKQSFRGV</sequence>
<protein>
    <submittedName>
        <fullName evidence="1">Uncharacterized protein</fullName>
    </submittedName>
</protein>
<organism evidence="1">
    <name type="scientific">Amphimedon queenslandica</name>
    <name type="common">Sponge</name>
    <dbReference type="NCBI Taxonomy" id="400682"/>
    <lineage>
        <taxon>Eukaryota</taxon>
        <taxon>Metazoa</taxon>
        <taxon>Porifera</taxon>
        <taxon>Demospongiae</taxon>
        <taxon>Heteroscleromorpha</taxon>
        <taxon>Haplosclerida</taxon>
        <taxon>Niphatidae</taxon>
        <taxon>Amphimedon</taxon>
    </lineage>
</organism>
<accession>A0A1X7TM91</accession>
<evidence type="ECO:0000313" key="1">
    <source>
        <dbReference type="EnsemblMetazoa" id="Aqu2.1.15904_001"/>
    </source>
</evidence>
<name>A0A1X7TM91_AMPQE</name>
<proteinExistence type="predicted"/>
<reference evidence="1" key="1">
    <citation type="submission" date="2017-05" db="UniProtKB">
        <authorList>
            <consortium name="EnsemblMetazoa"/>
        </authorList>
    </citation>
    <scope>IDENTIFICATION</scope>
</reference>